<evidence type="ECO:0000256" key="1">
    <source>
        <dbReference type="SAM" id="SignalP"/>
    </source>
</evidence>
<keyword evidence="3" id="KW-1185">Reference proteome</keyword>
<evidence type="ECO:0000313" key="3">
    <source>
        <dbReference type="Proteomes" id="UP000070444"/>
    </source>
</evidence>
<organism evidence="2 3">
    <name type="scientific">Conidiobolus coronatus (strain ATCC 28846 / CBS 209.66 / NRRL 28638)</name>
    <name type="common">Delacroixia coronata</name>
    <dbReference type="NCBI Taxonomy" id="796925"/>
    <lineage>
        <taxon>Eukaryota</taxon>
        <taxon>Fungi</taxon>
        <taxon>Fungi incertae sedis</taxon>
        <taxon>Zoopagomycota</taxon>
        <taxon>Entomophthoromycotina</taxon>
        <taxon>Entomophthoromycetes</taxon>
        <taxon>Entomophthorales</taxon>
        <taxon>Ancylistaceae</taxon>
        <taxon>Conidiobolus</taxon>
    </lineage>
</organism>
<dbReference type="AlphaFoldDB" id="A0A137NZ39"/>
<feature type="signal peptide" evidence="1">
    <location>
        <begin position="1"/>
        <end position="18"/>
    </location>
</feature>
<sequence>MRLNYIINFSLFTSVAVGTQFDQQSFEREAAKFLNQLNETFEPSDITPFLDEFIKNEFSNSIPLDDMPLIKPNIQDIIDLLPLAKPLLAPYMGEKTSSQLVNYGQMSLELTHQLSQVPEFQKLDLNREDNEEVPMKMPVKYALAETLTSRKTKVFIQQMMKKAFVL</sequence>
<accession>A0A137NZ39</accession>
<evidence type="ECO:0000313" key="2">
    <source>
        <dbReference type="EMBL" id="KXN68093.1"/>
    </source>
</evidence>
<name>A0A137NZ39_CONC2</name>
<dbReference type="Proteomes" id="UP000070444">
    <property type="component" value="Unassembled WGS sequence"/>
</dbReference>
<feature type="chain" id="PRO_5007294236" evidence="1">
    <location>
        <begin position="19"/>
        <end position="166"/>
    </location>
</feature>
<proteinExistence type="predicted"/>
<keyword evidence="1" id="KW-0732">Signal</keyword>
<gene>
    <name evidence="2" type="ORF">CONCODRAFT_9733</name>
</gene>
<protein>
    <submittedName>
        <fullName evidence="2">Uncharacterized protein</fullName>
    </submittedName>
</protein>
<reference evidence="2 3" key="1">
    <citation type="journal article" date="2015" name="Genome Biol. Evol.">
        <title>Phylogenomic analyses indicate that early fungi evolved digesting cell walls of algal ancestors of land plants.</title>
        <authorList>
            <person name="Chang Y."/>
            <person name="Wang S."/>
            <person name="Sekimoto S."/>
            <person name="Aerts A.L."/>
            <person name="Choi C."/>
            <person name="Clum A."/>
            <person name="LaButti K.M."/>
            <person name="Lindquist E.A."/>
            <person name="Yee Ngan C."/>
            <person name="Ohm R.A."/>
            <person name="Salamov A.A."/>
            <person name="Grigoriev I.V."/>
            <person name="Spatafora J.W."/>
            <person name="Berbee M.L."/>
        </authorList>
    </citation>
    <scope>NUCLEOTIDE SEQUENCE [LARGE SCALE GENOMIC DNA]</scope>
    <source>
        <strain evidence="2 3">NRRL 28638</strain>
    </source>
</reference>
<dbReference type="EMBL" id="KQ964596">
    <property type="protein sequence ID" value="KXN68093.1"/>
    <property type="molecule type" value="Genomic_DNA"/>
</dbReference>